<dbReference type="Pfam" id="PF13359">
    <property type="entry name" value="DDE_Tnp_4"/>
    <property type="match status" value="1"/>
</dbReference>
<keyword evidence="10" id="KW-0539">Nucleus</keyword>
<dbReference type="PRINTS" id="PR02086">
    <property type="entry name" value="PUTNUCHARBI1"/>
</dbReference>
<evidence type="ECO:0000256" key="2">
    <source>
        <dbReference type="ARBA" id="ARBA00004123"/>
    </source>
</evidence>
<evidence type="ECO:0000256" key="3">
    <source>
        <dbReference type="ARBA" id="ARBA00004496"/>
    </source>
</evidence>
<feature type="domain" description="DDE Tnp4" evidence="13">
    <location>
        <begin position="156"/>
        <end position="237"/>
    </location>
</feature>
<evidence type="ECO:0000256" key="7">
    <source>
        <dbReference type="ARBA" id="ARBA00022722"/>
    </source>
</evidence>
<gene>
    <name evidence="14" type="ORF">AAFF_G00354820</name>
</gene>
<evidence type="ECO:0000256" key="6">
    <source>
        <dbReference type="ARBA" id="ARBA00022490"/>
    </source>
</evidence>
<keyword evidence="9" id="KW-0378">Hydrolase</keyword>
<keyword evidence="6" id="KW-0963">Cytoplasm</keyword>
<dbReference type="PANTHER" id="PTHR22930">
    <property type="match status" value="1"/>
</dbReference>
<evidence type="ECO:0000259" key="13">
    <source>
        <dbReference type="Pfam" id="PF13359"/>
    </source>
</evidence>
<dbReference type="GO" id="GO:0046872">
    <property type="term" value="F:metal ion binding"/>
    <property type="evidence" value="ECO:0007669"/>
    <property type="project" value="UniProtKB-KW"/>
</dbReference>
<dbReference type="Proteomes" id="UP001221898">
    <property type="component" value="Unassembled WGS sequence"/>
</dbReference>
<dbReference type="PANTHER" id="PTHR22930:SF289">
    <property type="entry name" value="DDE TNP4 DOMAIN-CONTAINING PROTEIN-RELATED"/>
    <property type="match status" value="1"/>
</dbReference>
<keyword evidence="7" id="KW-0540">Nuclease</keyword>
<reference evidence="14" key="1">
    <citation type="journal article" date="2023" name="Science">
        <title>Genome structures resolve the early diversification of teleost fishes.</title>
        <authorList>
            <person name="Parey E."/>
            <person name="Louis A."/>
            <person name="Montfort J."/>
            <person name="Bouchez O."/>
            <person name="Roques C."/>
            <person name="Iampietro C."/>
            <person name="Lluch J."/>
            <person name="Castinel A."/>
            <person name="Donnadieu C."/>
            <person name="Desvignes T."/>
            <person name="Floi Bucao C."/>
            <person name="Jouanno E."/>
            <person name="Wen M."/>
            <person name="Mejri S."/>
            <person name="Dirks R."/>
            <person name="Jansen H."/>
            <person name="Henkel C."/>
            <person name="Chen W.J."/>
            <person name="Zahm M."/>
            <person name="Cabau C."/>
            <person name="Klopp C."/>
            <person name="Thompson A.W."/>
            <person name="Robinson-Rechavi M."/>
            <person name="Braasch I."/>
            <person name="Lecointre G."/>
            <person name="Bobe J."/>
            <person name="Postlethwait J.H."/>
            <person name="Berthelot C."/>
            <person name="Roest Crollius H."/>
            <person name="Guiguen Y."/>
        </authorList>
    </citation>
    <scope>NUCLEOTIDE SEQUENCE</scope>
    <source>
        <strain evidence="14">NC1722</strain>
    </source>
</reference>
<dbReference type="AlphaFoldDB" id="A0AAD7SIH7"/>
<dbReference type="GO" id="GO:0016787">
    <property type="term" value="F:hydrolase activity"/>
    <property type="evidence" value="ECO:0007669"/>
    <property type="project" value="UniProtKB-KW"/>
</dbReference>
<evidence type="ECO:0000313" key="14">
    <source>
        <dbReference type="EMBL" id="KAJ8403265.1"/>
    </source>
</evidence>
<evidence type="ECO:0000313" key="15">
    <source>
        <dbReference type="Proteomes" id="UP001221898"/>
    </source>
</evidence>
<evidence type="ECO:0000256" key="10">
    <source>
        <dbReference type="ARBA" id="ARBA00023242"/>
    </source>
</evidence>
<dbReference type="InterPro" id="IPR026103">
    <property type="entry name" value="HARBI1_animal"/>
</dbReference>
<sequence>MQWFTRGRMATLALLEDIANRAIRRERVFRDRPDFFAHDDEWLISRYRLPRAMLLELCAQMGPNLQRHTNCNQAIPVEVQLLSVLGFLATGTFQREIGDRHGISQASVSRIMPAVLRGIIDLSPQYIKFPYAAEELQNVKEDFVRTTGFPNIIGAIDCTHIAIRAPHANEYVYVNRKNYHSINVQLICNARMAILNAIARWPGSTHDSFIVRNCSVGNRLEAGAGGDGWLLGKSLFSLYFAAFLLFLCA</sequence>
<dbReference type="GO" id="GO:0005634">
    <property type="term" value="C:nucleus"/>
    <property type="evidence" value="ECO:0007669"/>
    <property type="project" value="UniProtKB-SubCell"/>
</dbReference>
<evidence type="ECO:0000256" key="9">
    <source>
        <dbReference type="ARBA" id="ARBA00022801"/>
    </source>
</evidence>
<comment type="subcellular location">
    <subcellularLocation>
        <location evidence="3">Cytoplasm</location>
    </subcellularLocation>
    <subcellularLocation>
        <location evidence="2">Nucleus</location>
    </subcellularLocation>
</comment>
<proteinExistence type="inferred from homology"/>
<keyword evidence="8" id="KW-0479">Metal-binding</keyword>
<dbReference type="EMBL" id="JAINUG010000059">
    <property type="protein sequence ID" value="KAJ8403265.1"/>
    <property type="molecule type" value="Genomic_DNA"/>
</dbReference>
<evidence type="ECO:0000256" key="1">
    <source>
        <dbReference type="ARBA" id="ARBA00001968"/>
    </source>
</evidence>
<protein>
    <recommendedName>
        <fullName evidence="5">Putative nuclease HARBI1</fullName>
    </recommendedName>
    <alternativeName>
        <fullName evidence="11">Harbinger transposase-derived nuclease</fullName>
    </alternativeName>
</protein>
<evidence type="ECO:0000256" key="8">
    <source>
        <dbReference type="ARBA" id="ARBA00022723"/>
    </source>
</evidence>
<name>A0AAD7SIH7_9TELE</name>
<organism evidence="14 15">
    <name type="scientific">Aldrovandia affinis</name>
    <dbReference type="NCBI Taxonomy" id="143900"/>
    <lineage>
        <taxon>Eukaryota</taxon>
        <taxon>Metazoa</taxon>
        <taxon>Chordata</taxon>
        <taxon>Craniata</taxon>
        <taxon>Vertebrata</taxon>
        <taxon>Euteleostomi</taxon>
        <taxon>Actinopterygii</taxon>
        <taxon>Neopterygii</taxon>
        <taxon>Teleostei</taxon>
        <taxon>Notacanthiformes</taxon>
        <taxon>Halosauridae</taxon>
        <taxon>Aldrovandia</taxon>
    </lineage>
</organism>
<dbReference type="InterPro" id="IPR045249">
    <property type="entry name" value="HARBI1-like"/>
</dbReference>
<evidence type="ECO:0000256" key="11">
    <source>
        <dbReference type="ARBA" id="ARBA00030126"/>
    </source>
</evidence>
<evidence type="ECO:0000256" key="12">
    <source>
        <dbReference type="ARBA" id="ARBA00045850"/>
    </source>
</evidence>
<evidence type="ECO:0000256" key="5">
    <source>
        <dbReference type="ARBA" id="ARBA00015519"/>
    </source>
</evidence>
<comment type="cofactor">
    <cofactor evidence="1">
        <name>a divalent metal cation</name>
        <dbReference type="ChEBI" id="CHEBI:60240"/>
    </cofactor>
</comment>
<dbReference type="GO" id="GO:0004518">
    <property type="term" value="F:nuclease activity"/>
    <property type="evidence" value="ECO:0007669"/>
    <property type="project" value="UniProtKB-KW"/>
</dbReference>
<dbReference type="InterPro" id="IPR027806">
    <property type="entry name" value="HARBI1_dom"/>
</dbReference>
<dbReference type="GO" id="GO:0005737">
    <property type="term" value="C:cytoplasm"/>
    <property type="evidence" value="ECO:0007669"/>
    <property type="project" value="UniProtKB-SubCell"/>
</dbReference>
<comment type="function">
    <text evidence="12">Transposase-derived protein that may have nuclease activity. Does not have transposase activity.</text>
</comment>
<accession>A0AAD7SIH7</accession>
<evidence type="ECO:0000256" key="4">
    <source>
        <dbReference type="ARBA" id="ARBA00006958"/>
    </source>
</evidence>
<comment type="caution">
    <text evidence="14">The sequence shown here is derived from an EMBL/GenBank/DDBJ whole genome shotgun (WGS) entry which is preliminary data.</text>
</comment>
<comment type="similarity">
    <text evidence="4">Belongs to the HARBI1 family.</text>
</comment>
<keyword evidence="15" id="KW-1185">Reference proteome</keyword>